<feature type="region of interest" description="Disordered" evidence="1">
    <location>
        <begin position="1"/>
        <end position="22"/>
    </location>
</feature>
<comment type="caution">
    <text evidence="2">The sequence shown here is derived from an EMBL/GenBank/DDBJ whole genome shotgun (WGS) entry which is preliminary data.</text>
</comment>
<name>X7ZB93_MYCXE</name>
<accession>X7ZB93</accession>
<evidence type="ECO:0000256" key="1">
    <source>
        <dbReference type="SAM" id="MobiDB-lite"/>
    </source>
</evidence>
<dbReference type="EMBL" id="JAOB01000079">
    <property type="protein sequence ID" value="EUA16664.1"/>
    <property type="molecule type" value="Genomic_DNA"/>
</dbReference>
<feature type="compositionally biased region" description="Basic and acidic residues" evidence="1">
    <location>
        <begin position="10"/>
        <end position="22"/>
    </location>
</feature>
<gene>
    <name evidence="2" type="ORF">I553_3631</name>
</gene>
<dbReference type="PATRIC" id="fig|1299334.3.peg.8183"/>
<protein>
    <submittedName>
        <fullName evidence="2">Uncharacterized protein</fullName>
    </submittedName>
</protein>
<proteinExistence type="predicted"/>
<dbReference type="InterPro" id="IPR031321">
    <property type="entry name" value="UCP012641"/>
</dbReference>
<sequence length="93" mass="10056">MRAPSGQTTADRRALRVEAADHRARSRPDYGLAFDLLSSAHQQVMTGHHNGVITLDWPRATTCTGNSCASRWASRTARCSGTSARDRPTTSTG</sequence>
<evidence type="ECO:0000313" key="2">
    <source>
        <dbReference type="EMBL" id="EUA16664.1"/>
    </source>
</evidence>
<dbReference type="AlphaFoldDB" id="X7ZB93"/>
<dbReference type="Pfam" id="PF15887">
    <property type="entry name" value="Peptidase_Mx"/>
    <property type="match status" value="1"/>
</dbReference>
<reference evidence="2" key="1">
    <citation type="submission" date="2014-01" db="EMBL/GenBank/DDBJ databases">
        <authorList>
            <person name="Brown-Elliot B."/>
            <person name="Wallace R."/>
            <person name="Lenaerts A."/>
            <person name="Ordway D."/>
            <person name="DeGroote M.A."/>
            <person name="Parker T."/>
            <person name="Sizemore C."/>
            <person name="Tallon L.J."/>
            <person name="Sadzewicz L.K."/>
            <person name="Sengamalay N."/>
            <person name="Fraser C.M."/>
            <person name="Hine E."/>
            <person name="Shefchek K.A."/>
            <person name="Das S.P."/>
            <person name="Tettelin H."/>
        </authorList>
    </citation>
    <scope>NUCLEOTIDE SEQUENCE [LARGE SCALE GENOMIC DNA]</scope>
    <source>
        <strain evidence="2">4042</strain>
    </source>
</reference>
<organism evidence="2">
    <name type="scientific">Mycobacterium xenopi 4042</name>
    <dbReference type="NCBI Taxonomy" id="1299334"/>
    <lineage>
        <taxon>Bacteria</taxon>
        <taxon>Bacillati</taxon>
        <taxon>Actinomycetota</taxon>
        <taxon>Actinomycetes</taxon>
        <taxon>Mycobacteriales</taxon>
        <taxon>Mycobacteriaceae</taxon>
        <taxon>Mycobacterium</taxon>
    </lineage>
</organism>